<evidence type="ECO:0000313" key="1">
    <source>
        <dbReference type="EMBL" id="KAF5755739.1"/>
    </source>
</evidence>
<protein>
    <submittedName>
        <fullName evidence="1">Uncharacterized protein</fullName>
    </submittedName>
</protein>
<accession>A0A9K3GVG7</accession>
<dbReference type="EMBL" id="MNCJ02000332">
    <property type="protein sequence ID" value="KAF5755739.1"/>
    <property type="molecule type" value="Genomic_DNA"/>
</dbReference>
<keyword evidence="2" id="KW-1185">Reference proteome</keyword>
<dbReference type="Gramene" id="mRNA:HanXRQr2_Chr17g0806191">
    <property type="protein sequence ID" value="CDS:HanXRQr2_Chr17g0806191.1"/>
    <property type="gene ID" value="HanXRQr2_Chr17g0806191"/>
</dbReference>
<gene>
    <name evidence="1" type="ORF">HanXRQr2_Chr17g0806191</name>
</gene>
<evidence type="ECO:0000313" key="2">
    <source>
        <dbReference type="Proteomes" id="UP000215914"/>
    </source>
</evidence>
<dbReference type="Proteomes" id="UP000215914">
    <property type="component" value="Unassembled WGS sequence"/>
</dbReference>
<reference evidence="1" key="2">
    <citation type="submission" date="2020-06" db="EMBL/GenBank/DDBJ databases">
        <title>Helianthus annuus Genome sequencing and assembly Release 2.</title>
        <authorList>
            <person name="Gouzy J."/>
            <person name="Langlade N."/>
            <person name="Munos S."/>
        </authorList>
    </citation>
    <scope>NUCLEOTIDE SEQUENCE</scope>
    <source>
        <tissue evidence="1">Leaves</tissue>
    </source>
</reference>
<name>A0A9K3GVG7_HELAN</name>
<comment type="caution">
    <text evidence="1">The sequence shown here is derived from an EMBL/GenBank/DDBJ whole genome shotgun (WGS) entry which is preliminary data.</text>
</comment>
<dbReference type="AlphaFoldDB" id="A0A9K3GVG7"/>
<dbReference type="Gene3D" id="1.20.5.4130">
    <property type="match status" value="1"/>
</dbReference>
<sequence>MTYAGIQMFMEKLNQLINCYDIPFINNPAIIIQRPQFQLLYQELGSMMQILFINQHQDHEKLNDLKRRFTNAAEEEQYIVDLFLSSVHIRNTTEDFPTPGDLK</sequence>
<reference evidence="1" key="1">
    <citation type="journal article" date="2017" name="Nature">
        <title>The sunflower genome provides insights into oil metabolism, flowering and Asterid evolution.</title>
        <authorList>
            <person name="Badouin H."/>
            <person name="Gouzy J."/>
            <person name="Grassa C.J."/>
            <person name="Murat F."/>
            <person name="Staton S.E."/>
            <person name="Cottret L."/>
            <person name="Lelandais-Briere C."/>
            <person name="Owens G.L."/>
            <person name="Carrere S."/>
            <person name="Mayjonade B."/>
            <person name="Legrand L."/>
            <person name="Gill N."/>
            <person name="Kane N.C."/>
            <person name="Bowers J.E."/>
            <person name="Hubner S."/>
            <person name="Bellec A."/>
            <person name="Berard A."/>
            <person name="Berges H."/>
            <person name="Blanchet N."/>
            <person name="Boniface M.C."/>
            <person name="Brunel D."/>
            <person name="Catrice O."/>
            <person name="Chaidir N."/>
            <person name="Claudel C."/>
            <person name="Donnadieu C."/>
            <person name="Faraut T."/>
            <person name="Fievet G."/>
            <person name="Helmstetter N."/>
            <person name="King M."/>
            <person name="Knapp S.J."/>
            <person name="Lai Z."/>
            <person name="Le Paslier M.C."/>
            <person name="Lippi Y."/>
            <person name="Lorenzon L."/>
            <person name="Mandel J.R."/>
            <person name="Marage G."/>
            <person name="Marchand G."/>
            <person name="Marquand E."/>
            <person name="Bret-Mestries E."/>
            <person name="Morien E."/>
            <person name="Nambeesan S."/>
            <person name="Nguyen T."/>
            <person name="Pegot-Espagnet P."/>
            <person name="Pouilly N."/>
            <person name="Raftis F."/>
            <person name="Sallet E."/>
            <person name="Schiex T."/>
            <person name="Thomas J."/>
            <person name="Vandecasteele C."/>
            <person name="Vares D."/>
            <person name="Vear F."/>
            <person name="Vautrin S."/>
            <person name="Crespi M."/>
            <person name="Mangin B."/>
            <person name="Burke J.M."/>
            <person name="Salse J."/>
            <person name="Munos S."/>
            <person name="Vincourt P."/>
            <person name="Rieseberg L.H."/>
            <person name="Langlade N.B."/>
        </authorList>
    </citation>
    <scope>NUCLEOTIDE SEQUENCE</scope>
    <source>
        <tissue evidence="1">Leaves</tissue>
    </source>
</reference>
<organism evidence="1 2">
    <name type="scientific">Helianthus annuus</name>
    <name type="common">Common sunflower</name>
    <dbReference type="NCBI Taxonomy" id="4232"/>
    <lineage>
        <taxon>Eukaryota</taxon>
        <taxon>Viridiplantae</taxon>
        <taxon>Streptophyta</taxon>
        <taxon>Embryophyta</taxon>
        <taxon>Tracheophyta</taxon>
        <taxon>Spermatophyta</taxon>
        <taxon>Magnoliopsida</taxon>
        <taxon>eudicotyledons</taxon>
        <taxon>Gunneridae</taxon>
        <taxon>Pentapetalae</taxon>
        <taxon>asterids</taxon>
        <taxon>campanulids</taxon>
        <taxon>Asterales</taxon>
        <taxon>Asteraceae</taxon>
        <taxon>Asteroideae</taxon>
        <taxon>Heliantheae alliance</taxon>
        <taxon>Heliantheae</taxon>
        <taxon>Helianthus</taxon>
    </lineage>
</organism>
<proteinExistence type="predicted"/>